<dbReference type="Gene3D" id="3.40.50.300">
    <property type="entry name" value="P-loop containing nucleotide triphosphate hydrolases"/>
    <property type="match status" value="1"/>
</dbReference>
<keyword evidence="1" id="KW-0547">Nucleotide-binding</keyword>
<protein>
    <submittedName>
        <fullName evidence="4">Putative superfamily III helicase</fullName>
    </submittedName>
</protein>
<dbReference type="PROSITE" id="PS51206">
    <property type="entry name" value="SF3_HELICASE_1"/>
    <property type="match status" value="1"/>
</dbReference>
<dbReference type="SUPFAM" id="SSF52540">
    <property type="entry name" value="P-loop containing nucleoside triphosphate hydrolases"/>
    <property type="match status" value="1"/>
</dbReference>
<evidence type="ECO:0000256" key="1">
    <source>
        <dbReference type="ARBA" id="ARBA00022741"/>
    </source>
</evidence>
<keyword evidence="2" id="KW-0067">ATP-binding</keyword>
<dbReference type="Pfam" id="PF19263">
    <property type="entry name" value="DUF5906"/>
    <property type="match status" value="1"/>
</dbReference>
<accession>A0A3G5AJD1</accession>
<gene>
    <name evidence="4" type="ORF">Sylvanvirus1_57</name>
</gene>
<keyword evidence="4" id="KW-0347">Helicase</keyword>
<dbReference type="GO" id="GO:0005524">
    <property type="term" value="F:ATP binding"/>
    <property type="evidence" value="ECO:0007669"/>
    <property type="project" value="UniProtKB-KW"/>
</dbReference>
<evidence type="ECO:0000259" key="3">
    <source>
        <dbReference type="PROSITE" id="PS51206"/>
    </source>
</evidence>
<reference evidence="4" key="1">
    <citation type="submission" date="2018-10" db="EMBL/GenBank/DDBJ databases">
        <title>Hidden diversity of soil giant viruses.</title>
        <authorList>
            <person name="Schulz F."/>
            <person name="Alteio L."/>
            <person name="Goudeau D."/>
            <person name="Ryan E.M."/>
            <person name="Malmstrom R.R."/>
            <person name="Blanchard J."/>
            <person name="Woyke T."/>
        </authorList>
    </citation>
    <scope>NUCLEOTIDE SEQUENCE</scope>
    <source>
        <strain evidence="4">SYV1</strain>
    </source>
</reference>
<dbReference type="InterPro" id="IPR045455">
    <property type="entry name" value="NrS-1_pol-like_helicase"/>
</dbReference>
<evidence type="ECO:0000313" key="4">
    <source>
        <dbReference type="EMBL" id="AYV86461.1"/>
    </source>
</evidence>
<dbReference type="InterPro" id="IPR027417">
    <property type="entry name" value="P-loop_NTPase"/>
</dbReference>
<name>A0A3G5AJD1_9VIRU</name>
<dbReference type="EMBL" id="MK072507">
    <property type="protein sequence ID" value="AYV86461.1"/>
    <property type="molecule type" value="Genomic_DNA"/>
</dbReference>
<feature type="domain" description="SF3 helicase" evidence="3">
    <location>
        <begin position="504"/>
        <end position="676"/>
    </location>
</feature>
<proteinExistence type="predicted"/>
<organism evidence="4">
    <name type="scientific">Sylvanvirus sp</name>
    <dbReference type="NCBI Taxonomy" id="2487774"/>
    <lineage>
        <taxon>Viruses</taxon>
    </lineage>
</organism>
<sequence>MDTNTHSYDQMDPAEEDMLRCQMIEDGYAYNQESQDILDGPLHSSSSSITSSGFGASTIVEQVVVQDKSSSLTHGRENELNSKPKKPLAHWLVKPHKDIQAGYIRTLENTLLKRKRIPTSLAEREVLKLARKKLSPEDEGTDYNDELEEDILVSFHDDVKDRELQERVSLALRQYETIKFDFSPDMRPHLRSFFHQYEYTYAVIMELSKLEHSVAIVRIATFFDLWDDDNNTFLSDALDYRKLEQRCKGQVAALTSLQEQAITYKLIQTPMSHTFTTARGGGTEYGSEFVQMKRTLYEAIGLLSFHVMMRMEGGSVRGNMKSFEESDHVSDYLLKTNKQEKPQSPFARIYLYVIKQVRKLELVRRKEHFLREKMWMDPTTQKVYGTCYYEIYDTIEDFVGGLMNKDTQYELWDMYYSKQSVRAAVIYALTFGKDSDLKDHRGEWGLVAFRRHLYCAVLETAWLHCDPEKPKQFMAQVYIDDELDTRPIHKSCMEMERDENGNVYPIIQMLRDQGYDNAEIETAAAIIGRALYPVKTDGHELCLFMKGVGGSGKSSLCKLIQSFYENHDVAILANKTEEVFGLESFIDKKLILAMDLTKAANIDVGDMLSLTTGDPVAIRRKNKGQIFTEILAHFVGACNRFPSTWMDIDGNFLRRLFHLDFPNVPKVPDETFKNRLVNSGGMAYRFFNIAYQRLRNGLSREASFWDQIPERFLKNRMEFLANTNKIVAFLEDCRSQIQLDDRNYWLEEDFVARFVKWCKRYQLKIEQDDTDPKLLASKLLQMGLKRLNVSKMWPLVATAERKPLLVHGEFFIVGMKFLND</sequence>
<dbReference type="GO" id="GO:0004386">
    <property type="term" value="F:helicase activity"/>
    <property type="evidence" value="ECO:0007669"/>
    <property type="project" value="UniProtKB-KW"/>
</dbReference>
<keyword evidence="4" id="KW-0378">Hydrolase</keyword>
<evidence type="ECO:0000256" key="2">
    <source>
        <dbReference type="ARBA" id="ARBA00022840"/>
    </source>
</evidence>
<dbReference type="InterPro" id="IPR014015">
    <property type="entry name" value="Helicase_SF3_DNA-vir"/>
</dbReference>